<dbReference type="Proteomes" id="UP000799537">
    <property type="component" value="Unassembled WGS sequence"/>
</dbReference>
<feature type="compositionally biased region" description="Basic and acidic residues" evidence="1">
    <location>
        <begin position="478"/>
        <end position="492"/>
    </location>
</feature>
<sequence>MTSVRGSRTVYRERSEERDYEEAPRRSYTTVKRYQVPESITRSVYKDDEEEVKDKIVIKHKHREDPPAPSRHSDDVEYRVTERRWEREPPPPSRVDRDEVDYRFIRTERSADPPRRDISYRVVERDSDYERPRSSHRSEYKFVEKDTEVIRAPSPPSPERVREFRFERDRDYSPARERPYDLEKYSKSTEYFAQPAPQPIIIREPAQQAPIIIREERREPQKIIIRREEPQYEFVERKEVIKEERDESRSLVKKEEPPAPVPVPVPEPEAAKEPEEDYFYERRVVERRRRSDSYDRKTEIRPRDSASNYSSDDSYVYERRERVVEDDKDSHHKRHLAEGAIAGIGAAEILRHHRKRKGEEVGGRAKSAIGGAALGAVGAEALSRARSMRSMRRSRSRSRSDDRHGRRRPRSRSKDRGHSLSRGQQLGGLAAVAAVGALAGYALKNRGNKNETVVVKDGHHRRSRSRRRRGSVDSYYTDDTRRGMSEHRDPEHRNRRIAQAGLASAAAAGIWEKVRSRSRGGRERSKSRIRQGVPIAAAGLGGAALAGLYEKNKANKEAKKDAIIEDEMNRGRRRHSRSRSRSRSVPAPYPADDRRSVDGRPGLIAYGQEPIYPDDRRGYYSDEEPGLYRRRGGSADSSPDTRRRRSRSRGRRAAEMGAAAGVGGLAAHEFGKHRERERSKVEAERRRPDHDEYYNRPYAQDPYSPPPMVDNGYPPYQPNQAYGQQQYPSSNYFPPPPTGDNAQYPEQQSYPTYNPADYANQPPTQQPYDASHGAYGHSDANLGQPYPGDTFAGDTRYGAQDHGRGRGRPDPENVSPPNNDTEKERESQEADGLSTPRQRSTSRVRFDLDSNVAHSPEASRRKDDAKRGDPSEPRQSDTETSDDRKHRRRSKRKGKERERDSHHSHRDEGDDHERRSHDRERNRERDRGDKDDDSDDTVDLPDRFDENGNRKAEDPLAQKINELLGGQGGAGNLFKGLVGGLLGGQGGGGGGEDDDEGRSSRRRHRDRR</sequence>
<reference evidence="3" key="1">
    <citation type="journal article" date="2020" name="Stud. Mycol.">
        <title>101 Dothideomycetes genomes: a test case for predicting lifestyles and emergence of pathogens.</title>
        <authorList>
            <person name="Haridas S."/>
            <person name="Albert R."/>
            <person name="Binder M."/>
            <person name="Bloem J."/>
            <person name="Labutti K."/>
            <person name="Salamov A."/>
            <person name="Andreopoulos B."/>
            <person name="Baker S."/>
            <person name="Barry K."/>
            <person name="Bills G."/>
            <person name="Bluhm B."/>
            <person name="Cannon C."/>
            <person name="Castanera R."/>
            <person name="Culley D."/>
            <person name="Daum C."/>
            <person name="Ezra D."/>
            <person name="Gonzalez J."/>
            <person name="Henrissat B."/>
            <person name="Kuo A."/>
            <person name="Liang C."/>
            <person name="Lipzen A."/>
            <person name="Lutzoni F."/>
            <person name="Magnuson J."/>
            <person name="Mondo S."/>
            <person name="Nolan M."/>
            <person name="Ohm R."/>
            <person name="Pangilinan J."/>
            <person name="Park H.-J."/>
            <person name="Ramirez L."/>
            <person name="Alfaro M."/>
            <person name="Sun H."/>
            <person name="Tritt A."/>
            <person name="Yoshinaga Y."/>
            <person name="Zwiers L.-H."/>
            <person name="Turgeon B."/>
            <person name="Goodwin S."/>
            <person name="Spatafora J."/>
            <person name="Crous P."/>
            <person name="Grigoriev I."/>
        </authorList>
    </citation>
    <scope>NUCLEOTIDE SEQUENCE</scope>
    <source>
        <strain evidence="3">ATCC 36951</strain>
    </source>
</reference>
<feature type="compositionally biased region" description="Basic residues" evidence="1">
    <location>
        <begin position="386"/>
        <end position="397"/>
    </location>
</feature>
<dbReference type="InterPro" id="IPR024436">
    <property type="entry name" value="DUF3824"/>
</dbReference>
<feature type="region of interest" description="Disordered" evidence="1">
    <location>
        <begin position="236"/>
        <end position="427"/>
    </location>
</feature>
<dbReference type="RefSeq" id="XP_033675045.1">
    <property type="nucleotide sequence ID" value="XM_033811116.1"/>
</dbReference>
<feature type="compositionally biased region" description="Basic residues" evidence="1">
    <location>
        <begin position="885"/>
        <end position="894"/>
    </location>
</feature>
<feature type="compositionally biased region" description="Polar residues" evidence="1">
    <location>
        <begin position="27"/>
        <end position="42"/>
    </location>
</feature>
<dbReference type="EMBL" id="ML993579">
    <property type="protein sequence ID" value="KAF2174156.1"/>
    <property type="molecule type" value="Genomic_DNA"/>
</dbReference>
<feature type="region of interest" description="Disordered" evidence="1">
    <location>
        <begin position="446"/>
        <end position="494"/>
    </location>
</feature>
<feature type="compositionally biased region" description="Basic residues" evidence="1">
    <location>
        <begin position="571"/>
        <end position="582"/>
    </location>
</feature>
<dbReference type="PANTHER" id="PTHR35487:SF1">
    <property type="entry name" value="DUF3824 DOMAIN-CONTAINING PROTEIN"/>
    <property type="match status" value="1"/>
</dbReference>
<feature type="compositionally biased region" description="Basic and acidic residues" evidence="1">
    <location>
        <begin position="940"/>
        <end position="956"/>
    </location>
</feature>
<feature type="compositionally biased region" description="Gly residues" evidence="1">
    <location>
        <begin position="965"/>
        <end position="990"/>
    </location>
</feature>
<feature type="compositionally biased region" description="Low complexity" evidence="1">
    <location>
        <begin position="305"/>
        <end position="314"/>
    </location>
</feature>
<evidence type="ECO:0000256" key="1">
    <source>
        <dbReference type="SAM" id="MobiDB-lite"/>
    </source>
</evidence>
<feature type="compositionally biased region" description="Basic residues" evidence="1">
    <location>
        <begin position="642"/>
        <end position="651"/>
    </location>
</feature>
<feature type="compositionally biased region" description="Low complexity" evidence="1">
    <location>
        <begin position="338"/>
        <end position="348"/>
    </location>
</feature>
<feature type="compositionally biased region" description="Basic and acidic residues" evidence="1">
    <location>
        <begin position="236"/>
        <end position="257"/>
    </location>
</feature>
<dbReference type="OrthoDB" id="3561737at2759"/>
<feature type="compositionally biased region" description="Basic and acidic residues" evidence="1">
    <location>
        <begin position="554"/>
        <end position="570"/>
    </location>
</feature>
<feature type="compositionally biased region" description="Polar residues" evidence="1">
    <location>
        <begin position="718"/>
        <end position="732"/>
    </location>
</feature>
<keyword evidence="4" id="KW-1185">Reference proteome</keyword>
<feature type="compositionally biased region" description="Basic and acidic residues" evidence="1">
    <location>
        <begin position="857"/>
        <end position="884"/>
    </location>
</feature>
<feature type="compositionally biased region" description="Basic and acidic residues" evidence="1">
    <location>
        <begin position="316"/>
        <end position="330"/>
    </location>
</feature>
<dbReference type="GeneID" id="54564388"/>
<feature type="compositionally biased region" description="Polar residues" evidence="1">
    <location>
        <begin position="740"/>
        <end position="752"/>
    </location>
</feature>
<feature type="compositionally biased region" description="Basic and acidic residues" evidence="1">
    <location>
        <begin position="669"/>
        <end position="694"/>
    </location>
</feature>
<name>A0A6A6D928_ZASCE</name>
<dbReference type="Pfam" id="PF12868">
    <property type="entry name" value="DUF3824"/>
    <property type="match status" value="2"/>
</dbReference>
<feature type="region of interest" description="Disordered" evidence="1">
    <location>
        <begin position="147"/>
        <end position="166"/>
    </location>
</feature>
<feature type="region of interest" description="Disordered" evidence="1">
    <location>
        <begin position="554"/>
        <end position="1008"/>
    </location>
</feature>
<dbReference type="AlphaFoldDB" id="A0A6A6D928"/>
<evidence type="ECO:0000313" key="3">
    <source>
        <dbReference type="EMBL" id="KAF2174156.1"/>
    </source>
</evidence>
<feature type="compositionally biased region" description="Basic residues" evidence="1">
    <location>
        <begin position="458"/>
        <end position="469"/>
    </location>
</feature>
<feature type="compositionally biased region" description="Basic and acidic residues" evidence="1">
    <location>
        <begin position="799"/>
        <end position="811"/>
    </location>
</feature>
<feature type="domain" description="DUF3824" evidence="2">
    <location>
        <begin position="645"/>
        <end position="796"/>
    </location>
</feature>
<evidence type="ECO:0000259" key="2">
    <source>
        <dbReference type="Pfam" id="PF12868"/>
    </source>
</evidence>
<feature type="domain" description="DUF3824" evidence="2">
    <location>
        <begin position="420"/>
        <end position="479"/>
    </location>
</feature>
<feature type="compositionally biased region" description="Low complexity" evidence="1">
    <location>
        <begin position="368"/>
        <end position="385"/>
    </location>
</feature>
<protein>
    <recommendedName>
        <fullName evidence="2">DUF3824 domain-containing protein</fullName>
    </recommendedName>
</protein>
<feature type="compositionally biased region" description="Pro residues" evidence="1">
    <location>
        <begin position="258"/>
        <end position="267"/>
    </location>
</feature>
<feature type="compositionally biased region" description="Basic and acidic residues" evidence="1">
    <location>
        <begin position="52"/>
        <end position="99"/>
    </location>
</feature>
<feature type="compositionally biased region" description="Basic and acidic residues" evidence="1">
    <location>
        <begin position="269"/>
        <end position="304"/>
    </location>
</feature>
<organism evidence="3 4">
    <name type="scientific">Zasmidium cellare ATCC 36951</name>
    <dbReference type="NCBI Taxonomy" id="1080233"/>
    <lineage>
        <taxon>Eukaryota</taxon>
        <taxon>Fungi</taxon>
        <taxon>Dikarya</taxon>
        <taxon>Ascomycota</taxon>
        <taxon>Pezizomycotina</taxon>
        <taxon>Dothideomycetes</taxon>
        <taxon>Dothideomycetidae</taxon>
        <taxon>Mycosphaerellales</taxon>
        <taxon>Mycosphaerellaceae</taxon>
        <taxon>Zasmidium</taxon>
    </lineage>
</organism>
<dbReference type="PANTHER" id="PTHR35487">
    <property type="entry name" value="DUF3824 DOMAIN-CONTAINING PROTEIN"/>
    <property type="match status" value="1"/>
</dbReference>
<gene>
    <name evidence="3" type="ORF">M409DRAFT_49023</name>
</gene>
<feature type="compositionally biased region" description="Basic and acidic residues" evidence="1">
    <location>
        <begin position="895"/>
        <end position="930"/>
    </location>
</feature>
<accession>A0A6A6D928</accession>
<feature type="region of interest" description="Disordered" evidence="1">
    <location>
        <begin position="1"/>
        <end position="99"/>
    </location>
</feature>
<feature type="compositionally biased region" description="Basic and acidic residues" evidence="1">
    <location>
        <begin position="10"/>
        <end position="25"/>
    </location>
</feature>
<evidence type="ECO:0000313" key="4">
    <source>
        <dbReference type="Proteomes" id="UP000799537"/>
    </source>
</evidence>
<proteinExistence type="predicted"/>